<dbReference type="EMBL" id="BMIL01000005">
    <property type="protein sequence ID" value="GGC64888.1"/>
    <property type="molecule type" value="Genomic_DNA"/>
</dbReference>
<organism evidence="1 2">
    <name type="scientific">Pedobacter quisquiliarum</name>
    <dbReference type="NCBI Taxonomy" id="1834438"/>
    <lineage>
        <taxon>Bacteria</taxon>
        <taxon>Pseudomonadati</taxon>
        <taxon>Bacteroidota</taxon>
        <taxon>Sphingobacteriia</taxon>
        <taxon>Sphingobacteriales</taxon>
        <taxon>Sphingobacteriaceae</taxon>
        <taxon>Pedobacter</taxon>
    </lineage>
</organism>
<keyword evidence="2" id="KW-1185">Reference proteome</keyword>
<reference evidence="1" key="1">
    <citation type="journal article" date="2014" name="Int. J. Syst. Evol. Microbiol.">
        <title>Complete genome sequence of Corynebacterium casei LMG S-19264T (=DSM 44701T), isolated from a smear-ripened cheese.</title>
        <authorList>
            <consortium name="US DOE Joint Genome Institute (JGI-PGF)"/>
            <person name="Walter F."/>
            <person name="Albersmeier A."/>
            <person name="Kalinowski J."/>
            <person name="Ruckert C."/>
        </authorList>
    </citation>
    <scope>NUCLEOTIDE SEQUENCE</scope>
    <source>
        <strain evidence="1">CGMCC 1.15343</strain>
    </source>
</reference>
<proteinExistence type="predicted"/>
<name>A0A916XE23_9SPHI</name>
<dbReference type="Proteomes" id="UP000651668">
    <property type="component" value="Unassembled WGS sequence"/>
</dbReference>
<protein>
    <submittedName>
        <fullName evidence="1">Uncharacterized protein</fullName>
    </submittedName>
</protein>
<reference evidence="1" key="2">
    <citation type="submission" date="2020-09" db="EMBL/GenBank/DDBJ databases">
        <authorList>
            <person name="Sun Q."/>
            <person name="Zhou Y."/>
        </authorList>
    </citation>
    <scope>NUCLEOTIDE SEQUENCE</scope>
    <source>
        <strain evidence="1">CGMCC 1.15343</strain>
    </source>
</reference>
<dbReference type="AlphaFoldDB" id="A0A916XE23"/>
<evidence type="ECO:0000313" key="2">
    <source>
        <dbReference type="Proteomes" id="UP000651668"/>
    </source>
</evidence>
<gene>
    <name evidence="1" type="ORF">GCM10011387_18170</name>
</gene>
<accession>A0A916XE23</accession>
<comment type="caution">
    <text evidence="1">The sequence shown here is derived from an EMBL/GenBank/DDBJ whole genome shotgun (WGS) entry which is preliminary data.</text>
</comment>
<sequence length="76" mass="8938">MASKATLALNADVNLPRVYLLISVVKLRIFQLNKWSGFRGVLYNTFFSVVIKYVYSYEHYVIIITDFLSFFIKLKH</sequence>
<evidence type="ECO:0000313" key="1">
    <source>
        <dbReference type="EMBL" id="GGC64888.1"/>
    </source>
</evidence>